<dbReference type="Pfam" id="PF08240">
    <property type="entry name" value="ADH_N"/>
    <property type="match status" value="1"/>
</dbReference>
<keyword evidence="3 6" id="KW-0479">Metal-binding</keyword>
<dbReference type="SMART" id="SM00829">
    <property type="entry name" value="PKS_ER"/>
    <property type="match status" value="1"/>
</dbReference>
<dbReference type="PROSITE" id="PS00059">
    <property type="entry name" value="ADH_ZINC"/>
    <property type="match status" value="1"/>
</dbReference>
<evidence type="ECO:0000313" key="9">
    <source>
        <dbReference type="Proteomes" id="UP001262032"/>
    </source>
</evidence>
<proteinExistence type="inferred from homology"/>
<evidence type="ECO:0000256" key="3">
    <source>
        <dbReference type="ARBA" id="ARBA00022723"/>
    </source>
</evidence>
<dbReference type="InterPro" id="IPR011032">
    <property type="entry name" value="GroES-like_sf"/>
</dbReference>
<reference evidence="8" key="1">
    <citation type="submission" date="2023-07" db="EMBL/GenBank/DDBJ databases">
        <title>Sorghum-associated microbial communities from plants grown in Nebraska, USA.</title>
        <authorList>
            <person name="Schachtman D."/>
        </authorList>
    </citation>
    <scope>NUCLEOTIDE SEQUENCE</scope>
    <source>
        <strain evidence="8">BE261</strain>
    </source>
</reference>
<comment type="similarity">
    <text evidence="2 6">Belongs to the zinc-containing alcohol dehydrogenase family.</text>
</comment>
<evidence type="ECO:0000259" key="7">
    <source>
        <dbReference type="SMART" id="SM00829"/>
    </source>
</evidence>
<dbReference type="InterPro" id="IPR020843">
    <property type="entry name" value="ER"/>
</dbReference>
<accession>A0AAW8ND59</accession>
<dbReference type="GO" id="GO:0008270">
    <property type="term" value="F:zinc ion binding"/>
    <property type="evidence" value="ECO:0007669"/>
    <property type="project" value="InterPro"/>
</dbReference>
<dbReference type="EC" id="1.1.1.14" evidence="8"/>
<dbReference type="Proteomes" id="UP001262032">
    <property type="component" value="Unassembled WGS sequence"/>
</dbReference>
<evidence type="ECO:0000256" key="6">
    <source>
        <dbReference type="RuleBase" id="RU361277"/>
    </source>
</evidence>
<evidence type="ECO:0000256" key="1">
    <source>
        <dbReference type="ARBA" id="ARBA00001947"/>
    </source>
</evidence>
<gene>
    <name evidence="8" type="ORF">J2X12_001878</name>
</gene>
<dbReference type="CDD" id="cd05285">
    <property type="entry name" value="sorbitol_DH"/>
    <property type="match status" value="1"/>
</dbReference>
<dbReference type="EMBL" id="JAVDWN010000005">
    <property type="protein sequence ID" value="MDR7163863.1"/>
    <property type="molecule type" value="Genomic_DNA"/>
</dbReference>
<dbReference type="Gene3D" id="3.90.180.10">
    <property type="entry name" value="Medium-chain alcohol dehydrogenases, catalytic domain"/>
    <property type="match status" value="1"/>
</dbReference>
<comment type="caution">
    <text evidence="8">The sequence shown here is derived from an EMBL/GenBank/DDBJ whole genome shotgun (WGS) entry which is preliminary data.</text>
</comment>
<feature type="domain" description="Enoyl reductase (ER)" evidence="7">
    <location>
        <begin position="29"/>
        <end position="349"/>
    </location>
</feature>
<evidence type="ECO:0000256" key="2">
    <source>
        <dbReference type="ARBA" id="ARBA00008072"/>
    </source>
</evidence>
<sequence length="353" mass="37322">MTTPTAQTVPATDQALPATMRANVLKSQGEMTMETLPLPGLDADQVLVQVAAVGVCGSDVHYYEHGRIGPYVVDHPLILGHELSGRIAAVGSAVDPARIGRRVAVEPQRPCRTCKQCRAGRYNLCPDIEFYATPPVDGAFAEYVTIQSDFAYDIPDSVSDEAAALIEPLSVGLWACERAGIKPGSRVLIAGAGPIGIIAAQAARAYGATEIYISDIAEDRLAFALEHGATHALNAKTDNVEGLDVDAFIDASGAPQAVRSGIKAVAPAGRVILVGLGADDVELPVSFIQNREIWLSGVFRYTNTWPLAIQLIADGKVDLDILVTGRFALAESEQALTAGRQPGQLKAVVYPGR</sequence>
<dbReference type="InterPro" id="IPR013154">
    <property type="entry name" value="ADH-like_N"/>
</dbReference>
<dbReference type="GO" id="GO:0003939">
    <property type="term" value="F:L-iditol 2-dehydrogenase (NAD+) activity"/>
    <property type="evidence" value="ECO:0007669"/>
    <property type="project" value="UniProtKB-EC"/>
</dbReference>
<evidence type="ECO:0000313" key="8">
    <source>
        <dbReference type="EMBL" id="MDR7163863.1"/>
    </source>
</evidence>
<evidence type="ECO:0000256" key="5">
    <source>
        <dbReference type="ARBA" id="ARBA00023002"/>
    </source>
</evidence>
<organism evidence="8 9">
    <name type="scientific">Pseudarthrobacter oxydans</name>
    <name type="common">Arthrobacter oxydans</name>
    <dbReference type="NCBI Taxonomy" id="1671"/>
    <lineage>
        <taxon>Bacteria</taxon>
        <taxon>Bacillati</taxon>
        <taxon>Actinomycetota</taxon>
        <taxon>Actinomycetes</taxon>
        <taxon>Micrococcales</taxon>
        <taxon>Micrococcaceae</taxon>
        <taxon>Pseudarthrobacter</taxon>
    </lineage>
</organism>
<keyword evidence="4 6" id="KW-0862">Zinc</keyword>
<dbReference type="SUPFAM" id="SSF51735">
    <property type="entry name" value="NAD(P)-binding Rossmann-fold domains"/>
    <property type="match status" value="1"/>
</dbReference>
<keyword evidence="5 8" id="KW-0560">Oxidoreductase</keyword>
<name>A0AAW8ND59_PSEOX</name>
<protein>
    <submittedName>
        <fullName evidence="8">L-iditol 2-dehydrogenase</fullName>
        <ecNumber evidence="8">1.1.1.14</ecNumber>
    </submittedName>
</protein>
<dbReference type="InterPro" id="IPR036291">
    <property type="entry name" value="NAD(P)-bd_dom_sf"/>
</dbReference>
<dbReference type="InterPro" id="IPR002328">
    <property type="entry name" value="ADH_Zn_CS"/>
</dbReference>
<dbReference type="RefSeq" id="WP_310112316.1">
    <property type="nucleotide sequence ID" value="NZ_JAVDTN010000007.1"/>
</dbReference>
<evidence type="ECO:0000256" key="4">
    <source>
        <dbReference type="ARBA" id="ARBA00022833"/>
    </source>
</evidence>
<dbReference type="PANTHER" id="PTHR43161">
    <property type="entry name" value="SORBITOL DEHYDROGENASE"/>
    <property type="match status" value="1"/>
</dbReference>
<dbReference type="InterPro" id="IPR013149">
    <property type="entry name" value="ADH-like_C"/>
</dbReference>
<dbReference type="Gene3D" id="3.40.50.720">
    <property type="entry name" value="NAD(P)-binding Rossmann-like Domain"/>
    <property type="match status" value="1"/>
</dbReference>
<dbReference type="SUPFAM" id="SSF50129">
    <property type="entry name" value="GroES-like"/>
    <property type="match status" value="1"/>
</dbReference>
<comment type="cofactor">
    <cofactor evidence="1 6">
        <name>Zn(2+)</name>
        <dbReference type="ChEBI" id="CHEBI:29105"/>
    </cofactor>
</comment>
<dbReference type="PANTHER" id="PTHR43161:SF9">
    <property type="entry name" value="SORBITOL DEHYDROGENASE"/>
    <property type="match status" value="1"/>
</dbReference>
<dbReference type="Pfam" id="PF00107">
    <property type="entry name" value="ADH_zinc_N"/>
    <property type="match status" value="1"/>
</dbReference>
<dbReference type="AlphaFoldDB" id="A0AAW8ND59"/>
<dbReference type="GeneID" id="97422804"/>
<dbReference type="InterPro" id="IPR045306">
    <property type="entry name" value="SDH-like"/>
</dbReference>